<keyword evidence="2" id="KW-1185">Reference proteome</keyword>
<dbReference type="Proteomes" id="UP000504637">
    <property type="component" value="Unplaced"/>
</dbReference>
<dbReference type="GeneID" id="54360888"/>
<protein>
    <submittedName>
        <fullName evidence="3">Uncharacterized protein</fullName>
    </submittedName>
</protein>
<evidence type="ECO:0000313" key="2">
    <source>
        <dbReference type="Proteomes" id="UP000504637"/>
    </source>
</evidence>
<gene>
    <name evidence="3" type="ORF">K489DRAFT_369910</name>
</gene>
<evidence type="ECO:0000313" key="3">
    <source>
        <dbReference type="RefSeq" id="XP_033460608.1"/>
    </source>
</evidence>
<evidence type="ECO:0000256" key="1">
    <source>
        <dbReference type="SAM" id="MobiDB-lite"/>
    </source>
</evidence>
<reference evidence="3" key="3">
    <citation type="submission" date="2025-08" db="UniProtKB">
        <authorList>
            <consortium name="RefSeq"/>
        </authorList>
    </citation>
    <scope>IDENTIFICATION</scope>
    <source>
        <strain evidence="3">CBS 342.82</strain>
    </source>
</reference>
<dbReference type="AlphaFoldDB" id="A0A6J3M9T2"/>
<reference evidence="3" key="1">
    <citation type="submission" date="2020-01" db="EMBL/GenBank/DDBJ databases">
        <authorList>
            <consortium name="DOE Joint Genome Institute"/>
            <person name="Haridas S."/>
            <person name="Albert R."/>
            <person name="Binder M."/>
            <person name="Bloem J."/>
            <person name="Labutti K."/>
            <person name="Salamov A."/>
            <person name="Andreopoulos B."/>
            <person name="Baker S.E."/>
            <person name="Barry K."/>
            <person name="Bills G."/>
            <person name="Bluhm B.H."/>
            <person name="Cannon C."/>
            <person name="Castanera R."/>
            <person name="Culley D.E."/>
            <person name="Daum C."/>
            <person name="Ezra D."/>
            <person name="Gonzalez J.B."/>
            <person name="Henrissat B."/>
            <person name="Kuo A."/>
            <person name="Liang C."/>
            <person name="Lipzen A."/>
            <person name="Lutzoni F."/>
            <person name="Magnuson J."/>
            <person name="Mondo S."/>
            <person name="Nolan M."/>
            <person name="Ohm R."/>
            <person name="Pangilinan J."/>
            <person name="Park H.-J."/>
            <person name="Ramirez L."/>
            <person name="Alfaro M."/>
            <person name="Sun H."/>
            <person name="Tritt A."/>
            <person name="Yoshinaga Y."/>
            <person name="Zwiers L.-H."/>
            <person name="Turgeon B.G."/>
            <person name="Goodwin S.B."/>
            <person name="Spatafora J.W."/>
            <person name="Crous P.W."/>
            <person name="Grigoriev I.V."/>
        </authorList>
    </citation>
    <scope>NUCLEOTIDE SEQUENCE</scope>
    <source>
        <strain evidence="3">CBS 342.82</strain>
    </source>
</reference>
<accession>A0A6J3M9T2</accession>
<proteinExistence type="predicted"/>
<organism evidence="3">
    <name type="scientific">Dissoconium aciculare CBS 342.82</name>
    <dbReference type="NCBI Taxonomy" id="1314786"/>
    <lineage>
        <taxon>Eukaryota</taxon>
        <taxon>Fungi</taxon>
        <taxon>Dikarya</taxon>
        <taxon>Ascomycota</taxon>
        <taxon>Pezizomycotina</taxon>
        <taxon>Dothideomycetes</taxon>
        <taxon>Dothideomycetidae</taxon>
        <taxon>Mycosphaerellales</taxon>
        <taxon>Dissoconiaceae</taxon>
        <taxon>Dissoconium</taxon>
    </lineage>
</organism>
<name>A0A6J3M9T2_9PEZI</name>
<sequence length="171" mass="18628">MFPVAHSGGGAQKSMIMVLGLPVDLCKAEPTGAPQTDKASTPIFELTLRSPTPTRSAHQQPTHATTTSRHASRVDLHHENERLQVIYPNSMHMGNHAGLSRPLLLTPNSCMRQMPPAALLSSRHLVMVYIREASESRRLAAMTTVTISKSPGVLCMYMYLVIHSTASSTLT</sequence>
<feature type="compositionally biased region" description="Polar residues" evidence="1">
    <location>
        <begin position="49"/>
        <end position="69"/>
    </location>
</feature>
<dbReference type="RefSeq" id="XP_033460608.1">
    <property type="nucleotide sequence ID" value="XM_033603088.1"/>
</dbReference>
<reference evidence="3" key="2">
    <citation type="submission" date="2020-04" db="EMBL/GenBank/DDBJ databases">
        <authorList>
            <consortium name="NCBI Genome Project"/>
        </authorList>
    </citation>
    <scope>NUCLEOTIDE SEQUENCE</scope>
    <source>
        <strain evidence="3">CBS 342.82</strain>
    </source>
</reference>
<feature type="region of interest" description="Disordered" evidence="1">
    <location>
        <begin position="49"/>
        <end position="71"/>
    </location>
</feature>